<dbReference type="Proteomes" id="UP000606580">
    <property type="component" value="Unassembled WGS sequence"/>
</dbReference>
<gene>
    <name evidence="2" type="ORF">GIS02_04630</name>
</gene>
<proteinExistence type="predicted"/>
<accession>A0A848DC04</accession>
<dbReference type="SMART" id="SM00748">
    <property type="entry name" value="HEPN"/>
    <property type="match status" value="1"/>
</dbReference>
<sequence>MNDSVNEYIRAWIGKADNDLKNAELVLAARDENCPYDTVCFHCQQAVEKCLKAFLVRHDLSFPRSHNLSDLVAKCLQVDSSFLSIQRDAEILTPYAVEMRYPDDFYIPSKEEAEEAYGIACRIRDIVLARMGKGFQSEGGQ</sequence>
<evidence type="ECO:0000313" key="3">
    <source>
        <dbReference type="Proteomes" id="UP000606580"/>
    </source>
</evidence>
<protein>
    <submittedName>
        <fullName evidence="2">HEPN domain-containing protein</fullName>
    </submittedName>
</protein>
<dbReference type="EMBL" id="WNEG01000085">
    <property type="protein sequence ID" value="NMG83475.1"/>
    <property type="molecule type" value="Genomic_DNA"/>
</dbReference>
<reference evidence="2" key="1">
    <citation type="journal article" date="2020" name="MBio">
        <title>'Candidatus Ethanoperedens,' a Thermophilic Genus of Archaea Mediating the Anaerobic Oxidation of Ethane.</title>
        <authorList>
            <person name="Hahn C.J."/>
            <person name="Laso-Perez R."/>
            <person name="Vulcano F."/>
            <person name="Vaziourakis K.M."/>
            <person name="Stokke R."/>
            <person name="Steen I.H."/>
            <person name="Teske A."/>
            <person name="Boetius A."/>
            <person name="Liebeke M."/>
            <person name="Amann R."/>
            <person name="Knittel K."/>
            <person name="Wegener G."/>
        </authorList>
    </citation>
    <scope>NUCLEOTIDE SEQUENCE</scope>
    <source>
        <strain evidence="2">GoM-Arc1-LC-WB58</strain>
    </source>
</reference>
<feature type="domain" description="HEPN" evidence="1">
    <location>
        <begin position="17"/>
        <end position="123"/>
    </location>
</feature>
<dbReference type="AlphaFoldDB" id="A0A848DC04"/>
<organism evidence="2 3">
    <name type="scientific">Candidatus Ethanoperedens thermophilum</name>
    <dbReference type="NCBI Taxonomy" id="2766897"/>
    <lineage>
        <taxon>Archaea</taxon>
        <taxon>Methanobacteriati</taxon>
        <taxon>Methanobacteriota</taxon>
        <taxon>Stenosarchaea group</taxon>
        <taxon>Methanomicrobia</taxon>
        <taxon>Methanosarcinales</taxon>
        <taxon>Methanosarcinales incertae sedis</taxon>
        <taxon>GOM Arc I cluster</taxon>
        <taxon>Candidatus Ethanoperedens</taxon>
    </lineage>
</organism>
<dbReference type="PROSITE" id="PS50910">
    <property type="entry name" value="HEPN"/>
    <property type="match status" value="1"/>
</dbReference>
<comment type="caution">
    <text evidence="2">The sequence shown here is derived from an EMBL/GenBank/DDBJ whole genome shotgun (WGS) entry which is preliminary data.</text>
</comment>
<dbReference type="Pfam" id="PF05168">
    <property type="entry name" value="HEPN"/>
    <property type="match status" value="1"/>
</dbReference>
<dbReference type="InterPro" id="IPR007842">
    <property type="entry name" value="HEPN_dom"/>
</dbReference>
<dbReference type="Gene3D" id="1.20.120.330">
    <property type="entry name" value="Nucleotidyltransferases domain 2"/>
    <property type="match status" value="1"/>
</dbReference>
<dbReference type="SUPFAM" id="SSF81593">
    <property type="entry name" value="Nucleotidyltransferase substrate binding subunit/domain"/>
    <property type="match status" value="1"/>
</dbReference>
<evidence type="ECO:0000313" key="2">
    <source>
        <dbReference type="EMBL" id="NMG83475.1"/>
    </source>
</evidence>
<name>A0A848DC04_9EURY</name>
<evidence type="ECO:0000259" key="1">
    <source>
        <dbReference type="PROSITE" id="PS50910"/>
    </source>
</evidence>